<gene>
    <name evidence="1" type="ORF">C8P67_101499</name>
</gene>
<dbReference type="OrthoDB" id="1524444at2"/>
<dbReference type="EMBL" id="QUNI01000001">
    <property type="protein sequence ID" value="REH02011.1"/>
    <property type="molecule type" value="Genomic_DNA"/>
</dbReference>
<evidence type="ECO:0000313" key="2">
    <source>
        <dbReference type="Proteomes" id="UP000257136"/>
    </source>
</evidence>
<protein>
    <submittedName>
        <fullName evidence="1">Uncharacterized protein</fullName>
    </submittedName>
</protein>
<dbReference type="PROSITE" id="PS51257">
    <property type="entry name" value="PROKAR_LIPOPROTEIN"/>
    <property type="match status" value="1"/>
</dbReference>
<keyword evidence="2" id="KW-1185">Reference proteome</keyword>
<organism evidence="1 2">
    <name type="scientific">Flavobacterium aquicola</name>
    <dbReference type="NCBI Taxonomy" id="1682742"/>
    <lineage>
        <taxon>Bacteria</taxon>
        <taxon>Pseudomonadati</taxon>
        <taxon>Bacteroidota</taxon>
        <taxon>Flavobacteriia</taxon>
        <taxon>Flavobacteriales</taxon>
        <taxon>Flavobacteriaceae</taxon>
        <taxon>Flavobacterium</taxon>
    </lineage>
</organism>
<sequence length="176" mass="19453">MKKIITLLTIVGLMVFSSCEGPEGPPGMPGQDGLDGAVPVAFEIKKSFFKDAVDGYIISEDFSTYIEGDLFDNETVLVYRLEGINNSGSNVWQLIPTTVFFSNGDSITYDYNFSKEAFTIFVGGDNVAGKPVYINNQVFRFVIIPADFGIAVNKSNYLEVMKALNLDESKIQQIQF</sequence>
<dbReference type="AlphaFoldDB" id="A0A3E0EWB3"/>
<proteinExistence type="predicted"/>
<comment type="caution">
    <text evidence="1">The sequence shown here is derived from an EMBL/GenBank/DDBJ whole genome shotgun (WGS) entry which is preliminary data.</text>
</comment>
<evidence type="ECO:0000313" key="1">
    <source>
        <dbReference type="EMBL" id="REH02011.1"/>
    </source>
</evidence>
<reference evidence="1 2" key="1">
    <citation type="submission" date="2018-08" db="EMBL/GenBank/DDBJ databases">
        <title>Genomic Encyclopedia of Archaeal and Bacterial Type Strains, Phase II (KMG-II): from individual species to whole genera.</title>
        <authorList>
            <person name="Goeker M."/>
        </authorList>
    </citation>
    <scope>NUCLEOTIDE SEQUENCE [LARGE SCALE GENOMIC DNA]</scope>
    <source>
        <strain evidence="1 2">DSM 100880</strain>
    </source>
</reference>
<dbReference type="Proteomes" id="UP000257136">
    <property type="component" value="Unassembled WGS sequence"/>
</dbReference>
<name>A0A3E0EWB3_9FLAO</name>
<accession>A0A3E0EWB3</accession>
<dbReference type="RefSeq" id="WP_115809988.1">
    <property type="nucleotide sequence ID" value="NZ_QUNI01000001.1"/>
</dbReference>